<dbReference type="InterPro" id="IPR024473">
    <property type="entry name" value="Transposases_IS4_N"/>
</dbReference>
<evidence type="ECO:0000259" key="3">
    <source>
        <dbReference type="Pfam" id="PF13006"/>
    </source>
</evidence>
<reference evidence="4 5" key="1">
    <citation type="submission" date="2011-08" db="EMBL/GenBank/DDBJ databases">
        <authorList>
            <person name="Lin Y."/>
            <person name="Hao X."/>
            <person name="Johnstone L."/>
            <person name="Miller S.J."/>
            <person name="Wei G."/>
            <person name="Rensing C."/>
        </authorList>
    </citation>
    <scope>NUCLEOTIDE SEQUENCE [LARGE SCALE GENOMIC DNA]</scope>
    <source>
        <strain evidence="4 5">K42</strain>
    </source>
</reference>
<protein>
    <submittedName>
        <fullName evidence="4">Transposase IS4 family protein</fullName>
    </submittedName>
</protein>
<feature type="domain" description="Transposase IS4 N-terminal" evidence="3">
    <location>
        <begin position="1"/>
        <end position="80"/>
    </location>
</feature>
<dbReference type="GO" id="GO:0003677">
    <property type="term" value="F:DNA binding"/>
    <property type="evidence" value="ECO:0007669"/>
    <property type="project" value="InterPro"/>
</dbReference>
<evidence type="ECO:0000313" key="4">
    <source>
        <dbReference type="EMBL" id="EGX60599.1"/>
    </source>
</evidence>
<comment type="caution">
    <text evidence="4">The sequence shown here is derived from an EMBL/GenBank/DDBJ whole genome shotgun (WGS) entry which is preliminary data.</text>
</comment>
<dbReference type="PANTHER" id="PTHR37529:SF1">
    <property type="entry name" value="TRANSPOSASE INSG FOR INSERTION SEQUENCE ELEMENT IS4-RELATED"/>
    <property type="match status" value="1"/>
</dbReference>
<proteinExistence type="predicted"/>
<dbReference type="PATRIC" id="fig|700597.3.peg.1282"/>
<organism evidence="4 5">
    <name type="scientific">Streptomyces zinciresistens K42</name>
    <dbReference type="NCBI Taxonomy" id="700597"/>
    <lineage>
        <taxon>Bacteria</taxon>
        <taxon>Bacillati</taxon>
        <taxon>Actinomycetota</taxon>
        <taxon>Actinomycetes</taxon>
        <taxon>Kitasatosporales</taxon>
        <taxon>Streptomycetaceae</taxon>
        <taxon>Streptomyces</taxon>
    </lineage>
</organism>
<keyword evidence="1" id="KW-0472">Membrane</keyword>
<accession>G2G758</accession>
<keyword evidence="5" id="KW-1185">Reference proteome</keyword>
<dbReference type="InterPro" id="IPR012337">
    <property type="entry name" value="RNaseH-like_sf"/>
</dbReference>
<dbReference type="Proteomes" id="UP000004217">
    <property type="component" value="Unassembled WGS sequence"/>
</dbReference>
<dbReference type="EMBL" id="AGBF01000012">
    <property type="protein sequence ID" value="EGX60599.1"/>
    <property type="molecule type" value="Genomic_DNA"/>
</dbReference>
<dbReference type="GO" id="GO:0006313">
    <property type="term" value="P:DNA transposition"/>
    <property type="evidence" value="ECO:0007669"/>
    <property type="project" value="InterPro"/>
</dbReference>
<feature type="transmembrane region" description="Helical" evidence="1">
    <location>
        <begin position="23"/>
        <end position="39"/>
    </location>
</feature>
<dbReference type="NCBIfam" id="NF033592">
    <property type="entry name" value="transpos_IS4_1"/>
    <property type="match status" value="1"/>
</dbReference>
<feature type="domain" description="Transposase IS4-like" evidence="2">
    <location>
        <begin position="98"/>
        <end position="313"/>
    </location>
</feature>
<keyword evidence="1" id="KW-1133">Transmembrane helix</keyword>
<evidence type="ECO:0000313" key="5">
    <source>
        <dbReference type="Proteomes" id="UP000004217"/>
    </source>
</evidence>
<dbReference type="AlphaFoldDB" id="G2G758"/>
<keyword evidence="1" id="KW-0812">Transmembrane</keyword>
<dbReference type="GO" id="GO:0004803">
    <property type="term" value="F:transposase activity"/>
    <property type="evidence" value="ECO:0007669"/>
    <property type="project" value="InterPro"/>
</dbReference>
<gene>
    <name evidence="4" type="ORF">SZN_06601</name>
</gene>
<dbReference type="InterPro" id="IPR002559">
    <property type="entry name" value="Transposase_11"/>
</dbReference>
<dbReference type="SUPFAM" id="SSF53098">
    <property type="entry name" value="Ribonuclease H-like"/>
    <property type="match status" value="1"/>
</dbReference>
<dbReference type="InterPro" id="IPR047952">
    <property type="entry name" value="Transpos_IS4"/>
</dbReference>
<evidence type="ECO:0000256" key="1">
    <source>
        <dbReference type="SAM" id="Phobius"/>
    </source>
</evidence>
<dbReference type="Pfam" id="PF13006">
    <property type="entry name" value="Nterm_IS4"/>
    <property type="match status" value="1"/>
</dbReference>
<dbReference type="PANTHER" id="PTHR37529">
    <property type="entry name" value="TRANSPOSASE INSG FOR INSERTION SEQUENCE ELEMENT IS4-RELATED"/>
    <property type="match status" value="1"/>
</dbReference>
<dbReference type="Pfam" id="PF01609">
    <property type="entry name" value="DDE_Tnp_1"/>
    <property type="match status" value="1"/>
</dbReference>
<sequence>MVDEALTQTGRVQARVRDLPSRVVVYLLLAGCLFPGLGWRQVWRRLTAGLEGLTVADPTGGALAQARRRVGADPLRWLFDLLRGPAAGIGTAGVWWRGLLVCAIDGTTMAVPDSPANLAEFTKHRCNNGGSGYPALRLLVLVSCGTRTVLDAVFGPTTDGETTYAPRLLRSLREGMIVLLDRNFAAQTLVTAMAKTGAHVLVRVKSGRRLPVLGRCGDGSYLSAIGAVPVRVIDCEITITTATGRRTGLYRLATTLTDHQTHPAAELITLYHQRWEIETAYLEIKSTTLGGRVLRARTPSGIAQEVYALLVTYQVLRLAMADATATRPDIDPDRASFTTALNTARDLVIQAAGVIADTVIDLVGTIGRRILADPMPDRRIRTRPRVVKRAISKYNAKGAIDRTSYKATINIDILSAPGP</sequence>
<evidence type="ECO:0000259" key="2">
    <source>
        <dbReference type="Pfam" id="PF01609"/>
    </source>
</evidence>
<name>G2G758_9ACTN</name>